<dbReference type="RefSeq" id="WP_120047201.1">
    <property type="nucleotide sequence ID" value="NZ_RAHX01000001.1"/>
</dbReference>
<feature type="region of interest" description="Disordered" evidence="1">
    <location>
        <begin position="29"/>
        <end position="52"/>
    </location>
</feature>
<comment type="caution">
    <text evidence="3">The sequence shown here is derived from an EMBL/GenBank/DDBJ whole genome shotgun (WGS) entry which is preliminary data.</text>
</comment>
<evidence type="ECO:0008006" key="5">
    <source>
        <dbReference type="Google" id="ProtNLM"/>
    </source>
</evidence>
<dbReference type="AlphaFoldDB" id="A0A419RRD2"/>
<organism evidence="3 4">
    <name type="scientific">Aurantiacibacter aquimixticola</name>
    <dbReference type="NCBI Taxonomy" id="1958945"/>
    <lineage>
        <taxon>Bacteria</taxon>
        <taxon>Pseudomonadati</taxon>
        <taxon>Pseudomonadota</taxon>
        <taxon>Alphaproteobacteria</taxon>
        <taxon>Sphingomonadales</taxon>
        <taxon>Erythrobacteraceae</taxon>
        <taxon>Aurantiacibacter</taxon>
    </lineage>
</organism>
<accession>A0A419RRD2</accession>
<evidence type="ECO:0000256" key="1">
    <source>
        <dbReference type="SAM" id="MobiDB-lite"/>
    </source>
</evidence>
<dbReference type="EMBL" id="RAHX01000001">
    <property type="protein sequence ID" value="RJY08314.1"/>
    <property type="molecule type" value="Genomic_DNA"/>
</dbReference>
<dbReference type="Proteomes" id="UP000285232">
    <property type="component" value="Unassembled WGS sequence"/>
</dbReference>
<keyword evidence="2" id="KW-0732">Signal</keyword>
<dbReference type="OrthoDB" id="7428944at2"/>
<protein>
    <recommendedName>
        <fullName evidence="5">PepSY domain-containing protein</fullName>
    </recommendedName>
</protein>
<keyword evidence="4" id="KW-1185">Reference proteome</keyword>
<evidence type="ECO:0000313" key="4">
    <source>
        <dbReference type="Proteomes" id="UP000285232"/>
    </source>
</evidence>
<name>A0A419RRD2_9SPHN</name>
<evidence type="ECO:0000256" key="2">
    <source>
        <dbReference type="SAM" id="SignalP"/>
    </source>
</evidence>
<feature type="chain" id="PRO_5019576423" description="PepSY domain-containing protein" evidence="2">
    <location>
        <begin position="22"/>
        <end position="113"/>
    </location>
</feature>
<reference evidence="3 4" key="1">
    <citation type="journal article" date="2017" name="Int. J. Syst. Evol. Microbiol.">
        <title>Erythrobacter aquimixticola sp. nov., isolated from the junction between the ocean and a freshwater spring.</title>
        <authorList>
            <person name="Park S."/>
            <person name="Jung Y.T."/>
            <person name="Choi S.J."/>
            <person name="Yoon J.H."/>
        </authorList>
    </citation>
    <scope>NUCLEOTIDE SEQUENCE [LARGE SCALE GENOMIC DNA]</scope>
    <source>
        <strain evidence="3 4">JSSK-14</strain>
    </source>
</reference>
<proteinExistence type="predicted"/>
<evidence type="ECO:0000313" key="3">
    <source>
        <dbReference type="EMBL" id="RJY08314.1"/>
    </source>
</evidence>
<feature type="compositionally biased region" description="Basic and acidic residues" evidence="1">
    <location>
        <begin position="32"/>
        <end position="51"/>
    </location>
</feature>
<feature type="signal peptide" evidence="2">
    <location>
        <begin position="1"/>
        <end position="21"/>
    </location>
</feature>
<gene>
    <name evidence="3" type="ORF">D6201_02130</name>
</gene>
<sequence>MKARFAFLSALALLGATAAPAVLCTSAAAQERSFDRSDRGDQRSAREEMRAGRNMPIRQIERRIIPQMRDDDEYIGFEYDRRAQAYRLKFIRNGRMIWVDVDAQTARVLRISR</sequence>